<evidence type="ECO:0000256" key="2">
    <source>
        <dbReference type="SAM" id="Phobius"/>
    </source>
</evidence>
<keyword evidence="2" id="KW-0812">Transmembrane</keyword>
<keyword evidence="2" id="KW-1133">Transmembrane helix</keyword>
<dbReference type="EMBL" id="JALBUF010000005">
    <property type="protein sequence ID" value="MCI0183613.1"/>
    <property type="molecule type" value="Genomic_DNA"/>
</dbReference>
<keyword evidence="4" id="KW-1185">Reference proteome</keyword>
<organism evidence="3 4">
    <name type="scientific">Sulfoacidibacillus ferrooxidans</name>
    <dbReference type="NCBI Taxonomy" id="2005001"/>
    <lineage>
        <taxon>Bacteria</taxon>
        <taxon>Bacillati</taxon>
        <taxon>Bacillota</taxon>
        <taxon>Bacilli</taxon>
        <taxon>Bacillales</taxon>
        <taxon>Alicyclobacillaceae</taxon>
        <taxon>Sulfoacidibacillus</taxon>
    </lineage>
</organism>
<evidence type="ECO:0000256" key="1">
    <source>
        <dbReference type="SAM" id="Coils"/>
    </source>
</evidence>
<dbReference type="RefSeq" id="WP_241714118.1">
    <property type="nucleotide sequence ID" value="NZ_JALBUF010000005.1"/>
</dbReference>
<gene>
    <name evidence="3" type="ORF">MM817_01896</name>
</gene>
<dbReference type="AlphaFoldDB" id="A0A9X1VC27"/>
<keyword evidence="2" id="KW-0472">Membrane</keyword>
<protein>
    <submittedName>
        <fullName evidence="3">Uncharacterized protein</fullName>
    </submittedName>
</protein>
<comment type="caution">
    <text evidence="3">The sequence shown here is derived from an EMBL/GenBank/DDBJ whole genome shotgun (WGS) entry which is preliminary data.</text>
</comment>
<feature type="transmembrane region" description="Helical" evidence="2">
    <location>
        <begin position="6"/>
        <end position="25"/>
    </location>
</feature>
<dbReference type="Gene3D" id="3.30.1490.480">
    <property type="entry name" value="Endolytic murein transglycosylase"/>
    <property type="match status" value="1"/>
</dbReference>
<accession>A0A9X1VC27</accession>
<reference evidence="3" key="1">
    <citation type="submission" date="2022-03" db="EMBL/GenBank/DDBJ databases">
        <title>Draft Genome Sequence of Firmicute Strain S0AB, a Heterotrophic Iron/Sulfur-Oxidizing Extreme Acidophile.</title>
        <authorList>
            <person name="Vergara E."/>
            <person name="Pakostova E."/>
            <person name="Johnson D.B."/>
            <person name="Holmes D.S."/>
        </authorList>
    </citation>
    <scope>NUCLEOTIDE SEQUENCE</scope>
    <source>
        <strain evidence="3">S0AB</strain>
    </source>
</reference>
<feature type="coiled-coil region" evidence="1">
    <location>
        <begin position="43"/>
        <end position="77"/>
    </location>
</feature>
<evidence type="ECO:0000313" key="3">
    <source>
        <dbReference type="EMBL" id="MCI0183613.1"/>
    </source>
</evidence>
<evidence type="ECO:0000313" key="4">
    <source>
        <dbReference type="Proteomes" id="UP001139263"/>
    </source>
</evidence>
<name>A0A9X1VC27_9BACL</name>
<keyword evidence="1" id="KW-0175">Coiled coil</keyword>
<proteinExistence type="predicted"/>
<sequence length="159" mass="17209">MSSRLIFANGIGVGLLVAAFIWIVMPHMNQEHVVASVGSDTQIHALQVQLDQETHQLVKVNAQLETAKKQVITLRKQRMVAKVSARNTQVGSVGQTVQVDISSGMTIDQIAALLVQQGVITNAAPFIQLASNEPFIHAGNYILNQNENISQVIVTLTTS</sequence>
<dbReference type="Proteomes" id="UP001139263">
    <property type="component" value="Unassembled WGS sequence"/>
</dbReference>